<sequence length="328" mass="34692">MADVSLTRRGRVAVAVVAVGGLVGYLHGGRSLFAVVLPLAVALAVTRFSTGRVERPTVTRRVPDFTTVGETESVDVRVEGTTWPVRAADTLPAGLDGDGTVVIADTEGTYTFTVAERGVHRIGPLYVSVGDPLGFWTRRFRHGRVVSLVAAPRIDRVDVPSLFGGRHDRSDDRSEFESVREYERGDPLRDVNWKASARRPGELVVTTYTGGDPGDEVTVVADPAGGDADDVATAAASIAVGLLDSGRPVALRTPSERVPPGTGDDQRRRLLLALARLDSGVAAGERGVEEAVLVRGTADGVTVRVGDATRPYSALSGESGAWENAFQP</sequence>
<dbReference type="PANTHER" id="PTHR34351">
    <property type="entry name" value="SLR1927 PROTEIN-RELATED"/>
    <property type="match status" value="1"/>
</dbReference>
<keyword evidence="3" id="KW-1185">Reference proteome</keyword>
<dbReference type="Proteomes" id="UP001596447">
    <property type="component" value="Unassembled WGS sequence"/>
</dbReference>
<evidence type="ECO:0000313" key="3">
    <source>
        <dbReference type="Proteomes" id="UP001596447"/>
    </source>
</evidence>
<dbReference type="EMBL" id="JBHTAR010000011">
    <property type="protein sequence ID" value="MFC7200853.1"/>
    <property type="molecule type" value="Genomic_DNA"/>
</dbReference>
<organism evidence="2 3">
    <name type="scientific">Halospeciosus flavus</name>
    <dbReference type="NCBI Taxonomy" id="3032283"/>
    <lineage>
        <taxon>Archaea</taxon>
        <taxon>Methanobacteriati</taxon>
        <taxon>Methanobacteriota</taxon>
        <taxon>Stenosarchaea group</taxon>
        <taxon>Halobacteria</taxon>
        <taxon>Halobacteriales</taxon>
        <taxon>Halobacteriaceae</taxon>
        <taxon>Halospeciosus</taxon>
    </lineage>
</organism>
<dbReference type="PANTHER" id="PTHR34351:SF1">
    <property type="entry name" value="SLR1927 PROTEIN"/>
    <property type="match status" value="1"/>
</dbReference>
<dbReference type="AlphaFoldDB" id="A0ABD5Z6N5"/>
<keyword evidence="1" id="KW-1133">Transmembrane helix</keyword>
<protein>
    <submittedName>
        <fullName evidence="2">DUF58 domain-containing protein</fullName>
    </submittedName>
</protein>
<evidence type="ECO:0000313" key="2">
    <source>
        <dbReference type="EMBL" id="MFC7200853.1"/>
    </source>
</evidence>
<evidence type="ECO:0000256" key="1">
    <source>
        <dbReference type="SAM" id="Phobius"/>
    </source>
</evidence>
<comment type="caution">
    <text evidence="2">The sequence shown here is derived from an EMBL/GenBank/DDBJ whole genome shotgun (WGS) entry which is preliminary data.</text>
</comment>
<keyword evidence="1" id="KW-0812">Transmembrane</keyword>
<reference evidence="2 3" key="1">
    <citation type="journal article" date="2019" name="Int. J. Syst. Evol. Microbiol.">
        <title>The Global Catalogue of Microorganisms (GCM) 10K type strain sequencing project: providing services to taxonomists for standard genome sequencing and annotation.</title>
        <authorList>
            <consortium name="The Broad Institute Genomics Platform"/>
            <consortium name="The Broad Institute Genome Sequencing Center for Infectious Disease"/>
            <person name="Wu L."/>
            <person name="Ma J."/>
        </authorList>
    </citation>
    <scope>NUCLEOTIDE SEQUENCE [LARGE SCALE GENOMIC DNA]</scope>
    <source>
        <strain evidence="2 3">XZGYJ-43</strain>
    </source>
</reference>
<proteinExistence type="predicted"/>
<accession>A0ABD5Z6N5</accession>
<gene>
    <name evidence="2" type="ORF">ACFQJ9_15800</name>
</gene>
<feature type="transmembrane region" description="Helical" evidence="1">
    <location>
        <begin position="12"/>
        <end position="27"/>
    </location>
</feature>
<keyword evidence="1" id="KW-0472">Membrane</keyword>
<name>A0ABD5Z6N5_9EURY</name>
<dbReference type="RefSeq" id="WP_279527618.1">
    <property type="nucleotide sequence ID" value="NZ_CP122312.1"/>
</dbReference>